<dbReference type="PANTHER" id="PTHR46815:SF1">
    <property type="entry name" value="PROTEIN KISH-B"/>
    <property type="match status" value="1"/>
</dbReference>
<keyword evidence="7" id="KW-0333">Golgi apparatus</keyword>
<protein>
    <recommendedName>
        <fullName evidence="9">Protein kish</fullName>
    </recommendedName>
</protein>
<evidence type="ECO:0000256" key="2">
    <source>
        <dbReference type="ARBA" id="ARBA00004614"/>
    </source>
</evidence>
<evidence type="ECO:0000256" key="3">
    <source>
        <dbReference type="ARBA" id="ARBA00008961"/>
    </source>
</evidence>
<dbReference type="AlphaFoldDB" id="A0ABD6EDM2"/>
<evidence type="ECO:0000256" key="8">
    <source>
        <dbReference type="ARBA" id="ARBA00023136"/>
    </source>
</evidence>
<dbReference type="PANTHER" id="PTHR46815">
    <property type="entry name" value="PROTEIN KISH-B"/>
    <property type="match status" value="1"/>
</dbReference>
<evidence type="ECO:0000256" key="6">
    <source>
        <dbReference type="ARBA" id="ARBA00022989"/>
    </source>
</evidence>
<evidence type="ECO:0000256" key="5">
    <source>
        <dbReference type="ARBA" id="ARBA00022729"/>
    </source>
</evidence>
<comment type="subcellular location">
    <subcellularLocation>
        <location evidence="2">Golgi apparatus membrane</location>
        <topology evidence="2">Single-pass type I membrane protein</topology>
    </subcellularLocation>
</comment>
<dbReference type="Proteomes" id="UP001608902">
    <property type="component" value="Unassembled WGS sequence"/>
</dbReference>
<comment type="caution">
    <text evidence="10">The sequence shown here is derived from an EMBL/GenBank/DDBJ whole genome shotgun (WGS) entry which is preliminary data.</text>
</comment>
<feature type="transmembrane region" description="Helical" evidence="9">
    <location>
        <begin position="43"/>
        <end position="71"/>
    </location>
</feature>
<dbReference type="InterPro" id="IPR042863">
    <property type="entry name" value="Kish-B"/>
</dbReference>
<sequence>MNVYSFDGIFAVALLVICTCAYFKRVPKVNSWLLSEKKGALGIFYKSSVIGTRLHSTISFFCLVTAAYILFVR</sequence>
<accession>A0ABD6EDM2</accession>
<keyword evidence="8 9" id="KW-0472">Membrane</keyword>
<organism evidence="10 11">
    <name type="scientific">Gnathostoma spinigerum</name>
    <dbReference type="NCBI Taxonomy" id="75299"/>
    <lineage>
        <taxon>Eukaryota</taxon>
        <taxon>Metazoa</taxon>
        <taxon>Ecdysozoa</taxon>
        <taxon>Nematoda</taxon>
        <taxon>Chromadorea</taxon>
        <taxon>Rhabditida</taxon>
        <taxon>Spirurina</taxon>
        <taxon>Gnathostomatomorpha</taxon>
        <taxon>Gnathostomatoidea</taxon>
        <taxon>Gnathostomatidae</taxon>
        <taxon>Gnathostoma</taxon>
    </lineage>
</organism>
<feature type="transmembrane region" description="Helical" evidence="9">
    <location>
        <begin position="6"/>
        <end position="23"/>
    </location>
</feature>
<comment type="function">
    <text evidence="1 9">Involved in the early part of the secretory pathway.</text>
</comment>
<dbReference type="InterPro" id="IPR009653">
    <property type="entry name" value="Ksh1"/>
</dbReference>
<dbReference type="EMBL" id="JBGFUD010000381">
    <property type="protein sequence ID" value="MFH4974415.1"/>
    <property type="molecule type" value="Genomic_DNA"/>
</dbReference>
<gene>
    <name evidence="10" type="ORF">AB6A40_001124</name>
</gene>
<proteinExistence type="inferred from homology"/>
<evidence type="ECO:0000313" key="11">
    <source>
        <dbReference type="Proteomes" id="UP001608902"/>
    </source>
</evidence>
<keyword evidence="6 9" id="KW-1133">Transmembrane helix</keyword>
<comment type="caution">
    <text evidence="9">Lacks conserved residue(s) required for the propagation of feature annotation.</text>
</comment>
<dbReference type="Pfam" id="PF06842">
    <property type="entry name" value="DUF1242"/>
    <property type="match status" value="1"/>
</dbReference>
<dbReference type="GO" id="GO:0000139">
    <property type="term" value="C:Golgi membrane"/>
    <property type="evidence" value="ECO:0007669"/>
    <property type="project" value="UniProtKB-SubCell"/>
</dbReference>
<comment type="similarity">
    <text evidence="3 9">Belongs to the KISH family.</text>
</comment>
<reference evidence="10 11" key="1">
    <citation type="submission" date="2024-08" db="EMBL/GenBank/DDBJ databases">
        <title>Gnathostoma spinigerum genome.</title>
        <authorList>
            <person name="Gonzalez-Bertolin B."/>
            <person name="Monzon S."/>
            <person name="Zaballos A."/>
            <person name="Jimenez P."/>
            <person name="Dekumyoy P."/>
            <person name="Varona S."/>
            <person name="Cuesta I."/>
            <person name="Sumanam S."/>
            <person name="Adisakwattana P."/>
            <person name="Gasser R.B."/>
            <person name="Hernandez-Gonzalez A."/>
            <person name="Young N.D."/>
            <person name="Perteguer M.J."/>
        </authorList>
    </citation>
    <scope>NUCLEOTIDE SEQUENCE [LARGE SCALE GENOMIC DNA]</scope>
    <source>
        <strain evidence="10">AL3</strain>
        <tissue evidence="10">Liver</tissue>
    </source>
</reference>
<evidence type="ECO:0000256" key="1">
    <source>
        <dbReference type="ARBA" id="ARBA00002154"/>
    </source>
</evidence>
<keyword evidence="11" id="KW-1185">Reference proteome</keyword>
<evidence type="ECO:0000256" key="9">
    <source>
        <dbReference type="RuleBase" id="RU910717"/>
    </source>
</evidence>
<evidence type="ECO:0000256" key="4">
    <source>
        <dbReference type="ARBA" id="ARBA00022692"/>
    </source>
</evidence>
<keyword evidence="5" id="KW-0732">Signal</keyword>
<name>A0ABD6EDM2_9BILA</name>
<evidence type="ECO:0000313" key="10">
    <source>
        <dbReference type="EMBL" id="MFH4974415.1"/>
    </source>
</evidence>
<keyword evidence="4 9" id="KW-0812">Transmembrane</keyword>
<evidence type="ECO:0000256" key="7">
    <source>
        <dbReference type="ARBA" id="ARBA00023034"/>
    </source>
</evidence>